<comment type="caution">
    <text evidence="1">The sequence shown here is derived from an EMBL/GenBank/DDBJ whole genome shotgun (WGS) entry which is preliminary data.</text>
</comment>
<proteinExistence type="predicted"/>
<reference evidence="1 2" key="1">
    <citation type="journal article" date="2019" name="Sci. Rep.">
        <title>Orb-weaving spider Araneus ventricosus genome elucidates the spidroin gene catalogue.</title>
        <authorList>
            <person name="Kono N."/>
            <person name="Nakamura H."/>
            <person name="Ohtoshi R."/>
            <person name="Moran D.A.P."/>
            <person name="Shinohara A."/>
            <person name="Yoshida Y."/>
            <person name="Fujiwara M."/>
            <person name="Mori M."/>
            <person name="Tomita M."/>
            <person name="Arakawa K."/>
        </authorList>
    </citation>
    <scope>NUCLEOTIDE SEQUENCE [LARGE SCALE GENOMIC DNA]</scope>
</reference>
<dbReference type="PANTHER" id="PTHR46114">
    <property type="entry name" value="APPLE DOMAIN-CONTAINING PROTEIN"/>
    <property type="match status" value="1"/>
</dbReference>
<dbReference type="PANTHER" id="PTHR46114:SF1">
    <property type="entry name" value="ZAD DOMAIN-CONTAINING PROTEIN"/>
    <property type="match status" value="1"/>
</dbReference>
<protein>
    <submittedName>
        <fullName evidence="1">Uncharacterized protein</fullName>
    </submittedName>
</protein>
<dbReference type="EMBL" id="BGPR01018686">
    <property type="protein sequence ID" value="GBN79856.1"/>
    <property type="molecule type" value="Genomic_DNA"/>
</dbReference>
<gene>
    <name evidence="1" type="ORF">AVEN_147559_1</name>
</gene>
<dbReference type="Proteomes" id="UP000499080">
    <property type="component" value="Unassembled WGS sequence"/>
</dbReference>
<evidence type="ECO:0000313" key="1">
    <source>
        <dbReference type="EMBL" id="GBN79856.1"/>
    </source>
</evidence>
<keyword evidence="2" id="KW-1185">Reference proteome</keyword>
<evidence type="ECO:0000313" key="2">
    <source>
        <dbReference type="Proteomes" id="UP000499080"/>
    </source>
</evidence>
<name>A0A4Y2RWT0_ARAVE</name>
<dbReference type="OrthoDB" id="8063408at2759"/>
<sequence length="116" mass="13255">MFPGISEAKIKEGVFAGPDIRKLCKDEVFESKMEMSEKKCLESFQGSRQKFVGNLKDSNFKCIVENMLTKFKDLDCSMNLKMHFLNSHVDYFPENLAASSERTEKKISPRYQGDGA</sequence>
<accession>A0A4Y2RWT0</accession>
<organism evidence="1 2">
    <name type="scientific">Araneus ventricosus</name>
    <name type="common">Orbweaver spider</name>
    <name type="synonym">Epeira ventricosa</name>
    <dbReference type="NCBI Taxonomy" id="182803"/>
    <lineage>
        <taxon>Eukaryota</taxon>
        <taxon>Metazoa</taxon>
        <taxon>Ecdysozoa</taxon>
        <taxon>Arthropoda</taxon>
        <taxon>Chelicerata</taxon>
        <taxon>Arachnida</taxon>
        <taxon>Araneae</taxon>
        <taxon>Araneomorphae</taxon>
        <taxon>Entelegynae</taxon>
        <taxon>Araneoidea</taxon>
        <taxon>Araneidae</taxon>
        <taxon>Araneus</taxon>
    </lineage>
</organism>
<dbReference type="AlphaFoldDB" id="A0A4Y2RWT0"/>